<reference evidence="2 3" key="1">
    <citation type="journal article" date="2019" name="Nat. Ecol. Evol.">
        <title>Megaphylogeny resolves global patterns of mushroom evolution.</title>
        <authorList>
            <person name="Varga T."/>
            <person name="Krizsan K."/>
            <person name="Foldi C."/>
            <person name="Dima B."/>
            <person name="Sanchez-Garcia M."/>
            <person name="Sanchez-Ramirez S."/>
            <person name="Szollosi G.J."/>
            <person name="Szarkandi J.G."/>
            <person name="Papp V."/>
            <person name="Albert L."/>
            <person name="Andreopoulos W."/>
            <person name="Angelini C."/>
            <person name="Antonin V."/>
            <person name="Barry K.W."/>
            <person name="Bougher N.L."/>
            <person name="Buchanan P."/>
            <person name="Buyck B."/>
            <person name="Bense V."/>
            <person name="Catcheside P."/>
            <person name="Chovatia M."/>
            <person name="Cooper J."/>
            <person name="Damon W."/>
            <person name="Desjardin D."/>
            <person name="Finy P."/>
            <person name="Geml J."/>
            <person name="Haridas S."/>
            <person name="Hughes K."/>
            <person name="Justo A."/>
            <person name="Karasinski D."/>
            <person name="Kautmanova I."/>
            <person name="Kiss B."/>
            <person name="Kocsube S."/>
            <person name="Kotiranta H."/>
            <person name="LaButti K.M."/>
            <person name="Lechner B.E."/>
            <person name="Liimatainen K."/>
            <person name="Lipzen A."/>
            <person name="Lukacs Z."/>
            <person name="Mihaltcheva S."/>
            <person name="Morgado L.N."/>
            <person name="Niskanen T."/>
            <person name="Noordeloos M.E."/>
            <person name="Ohm R.A."/>
            <person name="Ortiz-Santana B."/>
            <person name="Ovrebo C."/>
            <person name="Racz N."/>
            <person name="Riley R."/>
            <person name="Savchenko A."/>
            <person name="Shiryaev A."/>
            <person name="Soop K."/>
            <person name="Spirin V."/>
            <person name="Szebenyi C."/>
            <person name="Tomsovsky M."/>
            <person name="Tulloss R.E."/>
            <person name="Uehling J."/>
            <person name="Grigoriev I.V."/>
            <person name="Vagvolgyi C."/>
            <person name="Papp T."/>
            <person name="Martin F.M."/>
            <person name="Miettinen O."/>
            <person name="Hibbett D.S."/>
            <person name="Nagy L.G."/>
        </authorList>
    </citation>
    <scope>NUCLEOTIDE SEQUENCE [LARGE SCALE GENOMIC DNA]</scope>
    <source>
        <strain evidence="2 3">OMC1185</strain>
    </source>
</reference>
<accession>A0A5C3N1H2</accession>
<gene>
    <name evidence="2" type="ORF">OE88DRAFT_1533255</name>
</gene>
<feature type="compositionally biased region" description="Polar residues" evidence="1">
    <location>
        <begin position="204"/>
        <end position="215"/>
    </location>
</feature>
<feature type="region of interest" description="Disordered" evidence="1">
    <location>
        <begin position="1"/>
        <end position="25"/>
    </location>
</feature>
<evidence type="ECO:0000313" key="3">
    <source>
        <dbReference type="Proteomes" id="UP000305948"/>
    </source>
</evidence>
<dbReference type="Proteomes" id="UP000305948">
    <property type="component" value="Unassembled WGS sequence"/>
</dbReference>
<proteinExistence type="predicted"/>
<sequence>MRGDKATTPTIRLVTQPQNSPTALPHLPSIGYASDLPDHQTIEEKIESSASAVQDREKEPGHEMLLSNVNQITNPGLSASRPATPDLLAAPPVVKIVEPKPARWDATPEWVNWTDSSSFEELSQKECAAAVGTAPPQVDDAVSAFDTGLLGWEVASLPCVDHPLASRALQGQLTCEALASRDGLQPSTASTSDLTPLELHAPNTVPTGSKTSVQEKSVEPLVSDGDKSMQNGYLSPEARAILAPTPLVHRKEHFRILDEGLTEISYVGWGSQSASVPQAPPPITITAVENRAALFREYTARYSVSGERVMPLILPWEEPELEYWRERARRNGD</sequence>
<protein>
    <submittedName>
        <fullName evidence="2">Uncharacterized protein</fullName>
    </submittedName>
</protein>
<evidence type="ECO:0000256" key="1">
    <source>
        <dbReference type="SAM" id="MobiDB-lite"/>
    </source>
</evidence>
<keyword evidence="3" id="KW-1185">Reference proteome</keyword>
<dbReference type="EMBL" id="ML213511">
    <property type="protein sequence ID" value="TFK51320.1"/>
    <property type="molecule type" value="Genomic_DNA"/>
</dbReference>
<organism evidence="2 3">
    <name type="scientific">Heliocybe sulcata</name>
    <dbReference type="NCBI Taxonomy" id="5364"/>
    <lineage>
        <taxon>Eukaryota</taxon>
        <taxon>Fungi</taxon>
        <taxon>Dikarya</taxon>
        <taxon>Basidiomycota</taxon>
        <taxon>Agaricomycotina</taxon>
        <taxon>Agaricomycetes</taxon>
        <taxon>Gloeophyllales</taxon>
        <taxon>Gloeophyllaceae</taxon>
        <taxon>Heliocybe</taxon>
    </lineage>
</organism>
<dbReference type="AlphaFoldDB" id="A0A5C3N1H2"/>
<feature type="compositionally biased region" description="Polar residues" evidence="1">
    <location>
        <begin position="7"/>
        <end position="22"/>
    </location>
</feature>
<feature type="compositionally biased region" description="Polar residues" evidence="1">
    <location>
        <begin position="185"/>
        <end position="194"/>
    </location>
</feature>
<name>A0A5C3N1H2_9AGAM</name>
<evidence type="ECO:0000313" key="2">
    <source>
        <dbReference type="EMBL" id="TFK51320.1"/>
    </source>
</evidence>
<feature type="region of interest" description="Disordered" evidence="1">
    <location>
        <begin position="182"/>
        <end position="229"/>
    </location>
</feature>